<feature type="coiled-coil region" evidence="2">
    <location>
        <begin position="58"/>
        <end position="86"/>
    </location>
</feature>
<dbReference type="AlphaFoldDB" id="A0A1G9QIU2"/>
<accession>A0A1G9QIU2</accession>
<dbReference type="NCBIfam" id="TIGR03930">
    <property type="entry name" value="WXG100_ESAT6"/>
    <property type="match status" value="1"/>
</dbReference>
<dbReference type="SUPFAM" id="SSF140453">
    <property type="entry name" value="EsxAB dimer-like"/>
    <property type="match status" value="1"/>
</dbReference>
<dbReference type="Proteomes" id="UP000199350">
    <property type="component" value="Chromosome I"/>
</dbReference>
<name>A0A1G9QIU2_9CORY</name>
<sequence>MTQLTTEADVMRTAATNVDDTNDAVNREIERIQGVVEGTRAFWAGEAQTSFDGVMRNYDDAQRRLVEALRAIADNLRENAKNYEHIEASNMDDLQKISASAGLAL</sequence>
<gene>
    <name evidence="3" type="ORF">SAMN04488535_1951</name>
</gene>
<dbReference type="InterPro" id="IPR036689">
    <property type="entry name" value="ESAT-6-like_sf"/>
</dbReference>
<evidence type="ECO:0000313" key="3">
    <source>
        <dbReference type="EMBL" id="SDM10958.1"/>
    </source>
</evidence>
<comment type="similarity">
    <text evidence="1">Belongs to the WXG100 family.</text>
</comment>
<proteinExistence type="inferred from homology"/>
<dbReference type="STRING" id="38302.SAMN04488535_1951"/>
<protein>
    <recommendedName>
        <fullName evidence="1">ESAT-6-like protein</fullName>
    </recommendedName>
</protein>
<keyword evidence="4" id="KW-1185">Reference proteome</keyword>
<dbReference type="OrthoDB" id="4554345at2"/>
<dbReference type="InterPro" id="IPR010310">
    <property type="entry name" value="T7SS_ESAT-6-like"/>
</dbReference>
<evidence type="ECO:0000256" key="2">
    <source>
        <dbReference type="SAM" id="Coils"/>
    </source>
</evidence>
<reference evidence="4" key="1">
    <citation type="submission" date="2016-10" db="EMBL/GenBank/DDBJ databases">
        <authorList>
            <person name="Varghese N."/>
            <person name="Submissions S."/>
        </authorList>
    </citation>
    <scope>NUCLEOTIDE SEQUENCE [LARGE SCALE GENOMIC DNA]</scope>
    <source>
        <strain evidence="4">DSM 20632</strain>
    </source>
</reference>
<evidence type="ECO:0000313" key="4">
    <source>
        <dbReference type="Proteomes" id="UP000199350"/>
    </source>
</evidence>
<keyword evidence="2" id="KW-0175">Coiled coil</keyword>
<evidence type="ECO:0000256" key="1">
    <source>
        <dbReference type="RuleBase" id="RU362001"/>
    </source>
</evidence>
<organism evidence="3 4">
    <name type="scientific">Corynebacterium mycetoides</name>
    <dbReference type="NCBI Taxonomy" id="38302"/>
    <lineage>
        <taxon>Bacteria</taxon>
        <taxon>Bacillati</taxon>
        <taxon>Actinomycetota</taxon>
        <taxon>Actinomycetes</taxon>
        <taxon>Mycobacteriales</taxon>
        <taxon>Corynebacteriaceae</taxon>
        <taxon>Corynebacterium</taxon>
    </lineage>
</organism>
<dbReference type="RefSeq" id="WP_092151637.1">
    <property type="nucleotide sequence ID" value="NZ_LT629700.1"/>
</dbReference>
<dbReference type="EMBL" id="LT629700">
    <property type="protein sequence ID" value="SDM10958.1"/>
    <property type="molecule type" value="Genomic_DNA"/>
</dbReference>
<dbReference type="Pfam" id="PF06013">
    <property type="entry name" value="WXG100"/>
    <property type="match status" value="1"/>
</dbReference>
<dbReference type="Gene3D" id="1.10.287.1060">
    <property type="entry name" value="ESAT-6-like"/>
    <property type="match status" value="1"/>
</dbReference>